<keyword evidence="3" id="KW-1185">Reference proteome</keyword>
<name>A0ABP1A4U8_9BRYO</name>
<feature type="region of interest" description="Disordered" evidence="1">
    <location>
        <begin position="1"/>
        <end position="73"/>
    </location>
</feature>
<accession>A0ABP1A4U8</accession>
<protein>
    <submittedName>
        <fullName evidence="2">Uncharacterized protein</fullName>
    </submittedName>
</protein>
<evidence type="ECO:0000313" key="2">
    <source>
        <dbReference type="EMBL" id="CAK9857373.1"/>
    </source>
</evidence>
<evidence type="ECO:0000313" key="3">
    <source>
        <dbReference type="Proteomes" id="UP001497522"/>
    </source>
</evidence>
<reference evidence="2 3" key="1">
    <citation type="submission" date="2024-03" db="EMBL/GenBank/DDBJ databases">
        <authorList>
            <consortium name="ELIXIR-Norway"/>
            <consortium name="Elixir Norway"/>
        </authorList>
    </citation>
    <scope>NUCLEOTIDE SEQUENCE [LARGE SCALE GENOMIC DNA]</scope>
</reference>
<dbReference type="EMBL" id="OZ023702">
    <property type="protein sequence ID" value="CAK9857373.1"/>
    <property type="molecule type" value="Genomic_DNA"/>
</dbReference>
<gene>
    <name evidence="2" type="ORF">CSSPJE1EN2_LOCUS368</name>
</gene>
<feature type="compositionally biased region" description="Polar residues" evidence="1">
    <location>
        <begin position="326"/>
        <end position="336"/>
    </location>
</feature>
<organism evidence="2 3">
    <name type="scientific">Sphagnum jensenii</name>
    <dbReference type="NCBI Taxonomy" id="128206"/>
    <lineage>
        <taxon>Eukaryota</taxon>
        <taxon>Viridiplantae</taxon>
        <taxon>Streptophyta</taxon>
        <taxon>Embryophyta</taxon>
        <taxon>Bryophyta</taxon>
        <taxon>Sphagnophytina</taxon>
        <taxon>Sphagnopsida</taxon>
        <taxon>Sphagnales</taxon>
        <taxon>Sphagnaceae</taxon>
        <taxon>Sphagnum</taxon>
    </lineage>
</organism>
<proteinExistence type="predicted"/>
<dbReference type="Proteomes" id="UP001497522">
    <property type="component" value="Chromosome 1"/>
</dbReference>
<feature type="compositionally biased region" description="Polar residues" evidence="1">
    <location>
        <begin position="523"/>
        <end position="533"/>
    </location>
</feature>
<evidence type="ECO:0000256" key="1">
    <source>
        <dbReference type="SAM" id="MobiDB-lite"/>
    </source>
</evidence>
<feature type="region of interest" description="Disordered" evidence="1">
    <location>
        <begin position="318"/>
        <end position="345"/>
    </location>
</feature>
<sequence length="936" mass="103453">MSGLPRIEEDDGRDSRQLDMMTVGDTGESMAEYAPTHLRARRKAADLTISESRMSRIKEDDASDSGQEDMRTASVAGNSRVDVPAKTSDRWRALMVKMDAVGRFRSSLARFRSRKAKPEENFMRDDTSMLRASRRVQTILLEASRSEFRRLVQALTGVKLDRVPATAGECKQNQETSGLESPSYSSVSDPNCFTLLGSTGKAADLTISESRISRIKEDGASHSRQKDMPTASVASKSRVAAMLESRLAQLRSLHGKLEENLRGDPSMWEAVSQVDLERMEEGVDDFILQERSLPELNPTFPVGSKHAPHSQFSGAVMHEKEKDQNQETSGLESPSYSRIGLPGSQCETRDHLKQESHLSTIGIGDTPENCFQTGIPKMENNSILTMERKGKFEGADSIEFLFKRAEDMSKVVGVGLQWSKVLVTKQFGVVVKHIGEHLWSNLWKETSFSPMRIPIPKPPTNHELSMCNLTPKESSKRFGVGLMGSRLESRCIYVEDDRKQTGEMFPFIFELAEKMGLSENVKDSNFQHPSGISSEAMEEETNDHGGPLLEILEGGESDQGDISTEPMDPMDVRESSQGGNSGEPMEGVESGQGGPSSGPTEVGGQRDQQSSPFQLRFESLQAKGPQDSNENKSLTVIVIPEVGGTFYEGLSNRQVQPDCRIKGAAIAPWLKFKFEILGGEHKITTTTETACDLGGGQLRLHEDWNLAYCHDNITISLTCADPQAVRVSPGTVVAMDVMKRTMTETSTGSTSRANQVSGQASVQVQIPVVPIGVQAQGTLDVTDTIEDSRTLALTIESSNTQFAGFDVNEIGCASSLIFSFVYPEEIVDVMARGQKQFICAGISKTLWPSIVGKWIPLDREEACLYTFKTDQNIYSIGSLRRSHAERKEPILFMQQRYEVPFFINHAMSHIHYYENIELQGPGVQSLDKVLTKCPEI</sequence>
<feature type="region of interest" description="Disordered" evidence="1">
    <location>
        <begin position="521"/>
        <end position="610"/>
    </location>
</feature>